<dbReference type="AlphaFoldDB" id="A0A9N9U8X8"/>
<sequence>MPVSHYQWNMLIDAEIFGEENVRYVLEHVLSKEGDFKWDYHRRTRSFRVSAENCFSLELIRPDNGAPMRLSSVFYGEEVETGWSPPDY</sequence>
<dbReference type="Proteomes" id="UP000754883">
    <property type="component" value="Unassembled WGS sequence"/>
</dbReference>
<comment type="caution">
    <text evidence="1">The sequence shown here is derived from an EMBL/GenBank/DDBJ whole genome shotgun (WGS) entry which is preliminary data.</text>
</comment>
<organism evidence="1 2">
    <name type="scientific">Clonostachys byssicola</name>
    <dbReference type="NCBI Taxonomy" id="160290"/>
    <lineage>
        <taxon>Eukaryota</taxon>
        <taxon>Fungi</taxon>
        <taxon>Dikarya</taxon>
        <taxon>Ascomycota</taxon>
        <taxon>Pezizomycotina</taxon>
        <taxon>Sordariomycetes</taxon>
        <taxon>Hypocreomycetidae</taxon>
        <taxon>Hypocreales</taxon>
        <taxon>Bionectriaceae</taxon>
        <taxon>Clonostachys</taxon>
    </lineage>
</organism>
<gene>
    <name evidence="1" type="ORF">CBYS24578_00012141</name>
</gene>
<evidence type="ECO:0000313" key="2">
    <source>
        <dbReference type="Proteomes" id="UP000754883"/>
    </source>
</evidence>
<reference evidence="1" key="1">
    <citation type="submission" date="2021-10" db="EMBL/GenBank/DDBJ databases">
        <authorList>
            <person name="Piombo E."/>
        </authorList>
    </citation>
    <scope>NUCLEOTIDE SEQUENCE</scope>
</reference>
<keyword evidence="2" id="KW-1185">Reference proteome</keyword>
<dbReference type="OrthoDB" id="10357047at2759"/>
<protein>
    <submittedName>
        <fullName evidence="1">Uncharacterized protein</fullName>
    </submittedName>
</protein>
<dbReference type="EMBL" id="CABFNO020001387">
    <property type="protein sequence ID" value="CAG9984379.1"/>
    <property type="molecule type" value="Genomic_DNA"/>
</dbReference>
<proteinExistence type="predicted"/>
<evidence type="ECO:0000313" key="1">
    <source>
        <dbReference type="EMBL" id="CAG9984379.1"/>
    </source>
</evidence>
<accession>A0A9N9U8X8</accession>
<name>A0A9N9U8X8_9HYPO</name>